<dbReference type="Proteomes" id="UP001223646">
    <property type="component" value="Unassembled WGS sequence"/>
</dbReference>
<gene>
    <name evidence="1" type="ORF">QP460_004855</name>
</gene>
<reference evidence="1" key="1">
    <citation type="submission" date="2023-05" db="EMBL/GenBank/DDBJ databases">
        <authorList>
            <person name="Du J."/>
        </authorList>
    </citation>
    <scope>NUCLEOTIDE SEQUENCE</scope>
    <source>
        <strain evidence="1">UMB1064</strain>
    </source>
</reference>
<evidence type="ECO:0008006" key="3">
    <source>
        <dbReference type="Google" id="ProtNLM"/>
    </source>
</evidence>
<dbReference type="RefSeq" id="WP_347658445.1">
    <property type="nucleotide sequence ID" value="NZ_JASOOY020000015.1"/>
</dbReference>
<organism evidence="1 2">
    <name type="scientific">Corynebacterium amycolatum</name>
    <dbReference type="NCBI Taxonomy" id="43765"/>
    <lineage>
        <taxon>Bacteria</taxon>
        <taxon>Bacillati</taxon>
        <taxon>Actinomycetota</taxon>
        <taxon>Actinomycetes</taxon>
        <taxon>Mycobacteriales</taxon>
        <taxon>Corynebacteriaceae</taxon>
        <taxon>Corynebacterium</taxon>
    </lineage>
</organism>
<comment type="caution">
    <text evidence="1">The sequence shown here is derived from an EMBL/GenBank/DDBJ whole genome shotgun (WGS) entry which is preliminary data.</text>
</comment>
<proteinExistence type="predicted"/>
<dbReference type="AlphaFoldDB" id="A0AAW9STB3"/>
<accession>A0AAW9STB3</accession>
<evidence type="ECO:0000313" key="2">
    <source>
        <dbReference type="Proteomes" id="UP001223646"/>
    </source>
</evidence>
<sequence>MTSPYQCEYQVEVLRRAVKVNEFGDEVEVPGAPETVAVFGWYVGGRVEGRPDGHVYQVEWDATLYAPVEAGIHAGDRVRLPSVGEFTLVGEPSNWDNNPWFSPGLVEVRLKRVGDRDGS</sequence>
<reference evidence="1" key="2">
    <citation type="submission" date="2024-05" db="EMBL/GenBank/DDBJ databases">
        <authorList>
            <person name="Wolfe A."/>
        </authorList>
    </citation>
    <scope>NUCLEOTIDE SEQUENCE</scope>
    <source>
        <strain evidence="1">UMB1064</strain>
    </source>
</reference>
<name>A0AAW9STB3_CORAY</name>
<protein>
    <recommendedName>
        <fullName evidence="3">Head-to-tail stopper</fullName>
    </recommendedName>
</protein>
<evidence type="ECO:0000313" key="1">
    <source>
        <dbReference type="EMBL" id="MEO3716916.1"/>
    </source>
</evidence>
<dbReference type="EMBL" id="JASOOY020000015">
    <property type="protein sequence ID" value="MEO3716916.1"/>
    <property type="molecule type" value="Genomic_DNA"/>
</dbReference>